<name>A0A3L7J8W6_9HYPH</name>
<feature type="transmembrane region" description="Helical" evidence="1">
    <location>
        <begin position="67"/>
        <end position="89"/>
    </location>
</feature>
<reference evidence="3 4" key="1">
    <citation type="submission" date="2018-10" db="EMBL/GenBank/DDBJ databases">
        <title>Notoacmeibacter sp. M2BS9Y-3-1, whole genome shotgun sequence.</title>
        <authorList>
            <person name="Tuo L."/>
        </authorList>
    </citation>
    <scope>NUCLEOTIDE SEQUENCE [LARGE SCALE GENOMIC DNA]</scope>
    <source>
        <strain evidence="3 4">M2BS9Y-3-1</strain>
    </source>
</reference>
<evidence type="ECO:0000313" key="3">
    <source>
        <dbReference type="EMBL" id="RLQ87066.1"/>
    </source>
</evidence>
<dbReference type="GO" id="GO:0016020">
    <property type="term" value="C:membrane"/>
    <property type="evidence" value="ECO:0007669"/>
    <property type="project" value="InterPro"/>
</dbReference>
<feature type="domain" description="EamA" evidence="2">
    <location>
        <begin position="162"/>
        <end position="301"/>
    </location>
</feature>
<feature type="transmembrane region" description="Helical" evidence="1">
    <location>
        <begin position="256"/>
        <end position="278"/>
    </location>
</feature>
<dbReference type="Gene3D" id="1.10.3730.20">
    <property type="match status" value="1"/>
</dbReference>
<feature type="transmembrane region" description="Helical" evidence="1">
    <location>
        <begin position="229"/>
        <end position="250"/>
    </location>
</feature>
<keyword evidence="1" id="KW-1133">Transmembrane helix</keyword>
<dbReference type="InterPro" id="IPR037185">
    <property type="entry name" value="EmrE-like"/>
</dbReference>
<feature type="transmembrane region" description="Helical" evidence="1">
    <location>
        <begin position="109"/>
        <end position="138"/>
    </location>
</feature>
<feature type="transmembrane region" description="Helical" evidence="1">
    <location>
        <begin position="35"/>
        <end position="55"/>
    </location>
</feature>
<accession>A0A3L7J8W6</accession>
<dbReference type="SUPFAM" id="SSF103481">
    <property type="entry name" value="Multidrug resistance efflux transporter EmrE"/>
    <property type="match status" value="2"/>
</dbReference>
<dbReference type="EMBL" id="RCWN01000001">
    <property type="protein sequence ID" value="RLQ87066.1"/>
    <property type="molecule type" value="Genomic_DNA"/>
</dbReference>
<dbReference type="PANTHER" id="PTHR22911">
    <property type="entry name" value="ACYL-MALONYL CONDENSING ENZYME-RELATED"/>
    <property type="match status" value="1"/>
</dbReference>
<gene>
    <name evidence="3" type="ORF">D8780_01390</name>
</gene>
<dbReference type="Pfam" id="PF00892">
    <property type="entry name" value="EamA"/>
    <property type="match status" value="2"/>
</dbReference>
<proteinExistence type="predicted"/>
<comment type="caution">
    <text evidence="3">The sequence shown here is derived from an EMBL/GenBank/DDBJ whole genome shotgun (WGS) entry which is preliminary data.</text>
</comment>
<feature type="transmembrane region" description="Helical" evidence="1">
    <location>
        <begin position="150"/>
        <end position="176"/>
    </location>
</feature>
<keyword evidence="1" id="KW-0472">Membrane</keyword>
<dbReference type="PANTHER" id="PTHR22911:SF137">
    <property type="entry name" value="SOLUTE CARRIER FAMILY 35 MEMBER G2-RELATED"/>
    <property type="match status" value="1"/>
</dbReference>
<keyword evidence="4" id="KW-1185">Reference proteome</keyword>
<feature type="transmembrane region" description="Helical" evidence="1">
    <location>
        <begin position="287"/>
        <end position="303"/>
    </location>
</feature>
<dbReference type="Proteomes" id="UP000281094">
    <property type="component" value="Unassembled WGS sequence"/>
</dbReference>
<evidence type="ECO:0000256" key="1">
    <source>
        <dbReference type="SAM" id="Phobius"/>
    </source>
</evidence>
<keyword evidence="1" id="KW-0812">Transmembrane</keyword>
<evidence type="ECO:0000259" key="2">
    <source>
        <dbReference type="Pfam" id="PF00892"/>
    </source>
</evidence>
<dbReference type="AlphaFoldDB" id="A0A3L7J8W6"/>
<dbReference type="RefSeq" id="WP_121644034.1">
    <property type="nucleotide sequence ID" value="NZ_RCWN01000001.1"/>
</dbReference>
<evidence type="ECO:0000313" key="4">
    <source>
        <dbReference type="Proteomes" id="UP000281094"/>
    </source>
</evidence>
<feature type="transmembrane region" description="Helical" evidence="1">
    <location>
        <begin position="196"/>
        <end position="217"/>
    </location>
</feature>
<protein>
    <submittedName>
        <fullName evidence="3">DMT family transporter</fullName>
    </submittedName>
</protein>
<organism evidence="3 4">
    <name type="scientific">Notoacmeibacter ruber</name>
    <dbReference type="NCBI Taxonomy" id="2670375"/>
    <lineage>
        <taxon>Bacteria</taxon>
        <taxon>Pseudomonadati</taxon>
        <taxon>Pseudomonadota</taxon>
        <taxon>Alphaproteobacteria</taxon>
        <taxon>Hyphomicrobiales</taxon>
        <taxon>Notoacmeibacteraceae</taxon>
        <taxon>Notoacmeibacter</taxon>
    </lineage>
</organism>
<sequence>MPIWVLITITAAFSQNIRSSLQKYLKGRMGTTGATFVRFGFGLPVAAILYALLRYYGHYGPAFSQPFLFWVFVAAISQIVAQALLVHLFSYRNFAVGTAYSRTEPAQAALFGILFLGESLGFGGAVAVILTVFGVMLISLARSSFSIGGLVTGLLTRTAGIGLASGLFFGIAAVAYRAASTSLHASLPAPDYLIQASFTLLCAITIQTIVMMVWMALRERDEFLAVARAWKPAALVGLVGALTSFGWFAAMTLQQAALVKALGQVEMLFVFGSTVLIFREKIAKREILGCLFIVAGILVLLLSR</sequence>
<feature type="domain" description="EamA" evidence="2">
    <location>
        <begin position="3"/>
        <end position="139"/>
    </location>
</feature>
<dbReference type="InterPro" id="IPR000620">
    <property type="entry name" value="EamA_dom"/>
</dbReference>